<proteinExistence type="predicted"/>
<dbReference type="Pfam" id="PF01841">
    <property type="entry name" value="Transglut_core"/>
    <property type="match status" value="1"/>
</dbReference>
<keyword evidence="2" id="KW-0378">Hydrolase</keyword>
<dbReference type="InterPro" id="IPR038765">
    <property type="entry name" value="Papain-like_cys_pep_sf"/>
</dbReference>
<dbReference type="RefSeq" id="WP_055060803.1">
    <property type="nucleotide sequence ID" value="NZ_CZBP01000061.1"/>
</dbReference>
<accession>A0A174WG11</accession>
<reference evidence="2 3" key="1">
    <citation type="submission" date="2015-09" db="EMBL/GenBank/DDBJ databases">
        <authorList>
            <consortium name="Pathogen Informatics"/>
        </authorList>
    </citation>
    <scope>NUCLEOTIDE SEQUENCE [LARGE SCALE GENOMIC DNA]</scope>
    <source>
        <strain evidence="2 3">2789STDY5834957</strain>
    </source>
</reference>
<evidence type="ECO:0000313" key="2">
    <source>
        <dbReference type="EMBL" id="CUQ43327.1"/>
    </source>
</evidence>
<evidence type="ECO:0000313" key="3">
    <source>
        <dbReference type="Proteomes" id="UP000095762"/>
    </source>
</evidence>
<dbReference type="InterPro" id="IPR002931">
    <property type="entry name" value="Transglutaminase-like"/>
</dbReference>
<dbReference type="AlphaFoldDB" id="A0A174WG11"/>
<dbReference type="Gene3D" id="3.10.620.30">
    <property type="match status" value="1"/>
</dbReference>
<sequence>MSQLQAKKNKKKSVHIRKGMSDYDSVLTAYNYLRSNCSTYKGWQYNWGALVYGEAQYSGYARAMKALCDAIGVDCRYVHADSKASNPSHQWNQVRVGGKWYILDAQSGGFLLGSQT</sequence>
<feature type="domain" description="Transglutaminase-like" evidence="1">
    <location>
        <begin position="49"/>
        <end position="107"/>
    </location>
</feature>
<dbReference type="EMBL" id="CZBP01000061">
    <property type="protein sequence ID" value="CUQ43327.1"/>
    <property type="molecule type" value="Genomic_DNA"/>
</dbReference>
<dbReference type="GO" id="GO:0006508">
    <property type="term" value="P:proteolysis"/>
    <property type="evidence" value="ECO:0007669"/>
    <property type="project" value="UniProtKB-KW"/>
</dbReference>
<name>A0A174WG11_9FIRM</name>
<evidence type="ECO:0000259" key="1">
    <source>
        <dbReference type="SMART" id="SM00460"/>
    </source>
</evidence>
<dbReference type="SMART" id="SM00460">
    <property type="entry name" value="TGc"/>
    <property type="match status" value="1"/>
</dbReference>
<dbReference type="SUPFAM" id="SSF54001">
    <property type="entry name" value="Cysteine proteinases"/>
    <property type="match status" value="1"/>
</dbReference>
<dbReference type="Proteomes" id="UP000095762">
    <property type="component" value="Unassembled WGS sequence"/>
</dbReference>
<gene>
    <name evidence="2" type="ORF">ERS852569_03927</name>
</gene>
<protein>
    <submittedName>
        <fullName evidence="2">Uncharacterized protein involved in cytokinesis, contains TGc (Transglutaminase/protease-like) domain</fullName>
    </submittedName>
</protein>
<dbReference type="GO" id="GO:0008233">
    <property type="term" value="F:peptidase activity"/>
    <property type="evidence" value="ECO:0007669"/>
    <property type="project" value="UniProtKB-KW"/>
</dbReference>
<organism evidence="2 3">
    <name type="scientific">Blautia obeum</name>
    <dbReference type="NCBI Taxonomy" id="40520"/>
    <lineage>
        <taxon>Bacteria</taxon>
        <taxon>Bacillati</taxon>
        <taxon>Bacillota</taxon>
        <taxon>Clostridia</taxon>
        <taxon>Lachnospirales</taxon>
        <taxon>Lachnospiraceae</taxon>
        <taxon>Blautia</taxon>
    </lineage>
</organism>
<keyword evidence="2" id="KW-0645">Protease</keyword>